<reference evidence="16" key="1">
    <citation type="journal article" date="2019" name="Int. J. Syst. Evol. Microbiol.">
        <title>The Global Catalogue of Microorganisms (GCM) 10K type strain sequencing project: providing services to taxonomists for standard genome sequencing and annotation.</title>
        <authorList>
            <consortium name="The Broad Institute Genomics Platform"/>
            <consortium name="The Broad Institute Genome Sequencing Center for Infectious Disease"/>
            <person name="Wu L."/>
            <person name="Ma J."/>
        </authorList>
    </citation>
    <scope>NUCLEOTIDE SEQUENCE [LARGE SCALE GENOMIC DNA]</scope>
    <source>
        <strain evidence="16">JCM 14307</strain>
    </source>
</reference>
<evidence type="ECO:0000259" key="13">
    <source>
        <dbReference type="Pfam" id="PF10099"/>
    </source>
</evidence>
<name>A0ABP4UBF3_9ACTN</name>
<dbReference type="Pfam" id="PF22618">
    <property type="entry name" value="RskA_N"/>
    <property type="match status" value="1"/>
</dbReference>
<evidence type="ECO:0000256" key="2">
    <source>
        <dbReference type="ARBA" id="ARBA00004236"/>
    </source>
</evidence>
<evidence type="ECO:0000313" key="16">
    <source>
        <dbReference type="Proteomes" id="UP001500280"/>
    </source>
</evidence>
<evidence type="ECO:0000256" key="8">
    <source>
        <dbReference type="ARBA" id="ARBA00023163"/>
    </source>
</evidence>
<keyword evidence="3" id="KW-1003">Cell membrane</keyword>
<evidence type="ECO:0000256" key="4">
    <source>
        <dbReference type="ARBA" id="ARBA00022692"/>
    </source>
</evidence>
<comment type="subcellular location">
    <subcellularLocation>
        <location evidence="2">Cell membrane</location>
    </subcellularLocation>
    <subcellularLocation>
        <location evidence="1">Membrane</location>
        <topology evidence="1">Single-pass membrane protein</topology>
    </subcellularLocation>
</comment>
<gene>
    <name evidence="15" type="ORF">GCM10009745_54130</name>
</gene>
<feature type="domain" description="Anti-sigma-K factor RskA N-terminal" evidence="14">
    <location>
        <begin position="8"/>
        <end position="46"/>
    </location>
</feature>
<evidence type="ECO:0000256" key="7">
    <source>
        <dbReference type="ARBA" id="ARBA00023136"/>
    </source>
</evidence>
<dbReference type="EMBL" id="BAAANF010000017">
    <property type="protein sequence ID" value="GAA1700467.1"/>
    <property type="molecule type" value="Genomic_DNA"/>
</dbReference>
<protein>
    <recommendedName>
        <fullName evidence="10">Regulator of SigK</fullName>
    </recommendedName>
    <alternativeName>
        <fullName evidence="9">Sigma-K anti-sigma factor RskA</fullName>
    </alternativeName>
</protein>
<feature type="domain" description="Anti-sigma K factor RskA C-terminal" evidence="13">
    <location>
        <begin position="99"/>
        <end position="233"/>
    </location>
</feature>
<evidence type="ECO:0000256" key="1">
    <source>
        <dbReference type="ARBA" id="ARBA00004167"/>
    </source>
</evidence>
<dbReference type="InterPro" id="IPR018764">
    <property type="entry name" value="RskA_C"/>
</dbReference>
<evidence type="ECO:0000256" key="5">
    <source>
        <dbReference type="ARBA" id="ARBA00022989"/>
    </source>
</evidence>
<proteinExistence type="predicted"/>
<dbReference type="PANTHER" id="PTHR37461">
    <property type="entry name" value="ANTI-SIGMA-K FACTOR RSKA"/>
    <property type="match status" value="1"/>
</dbReference>
<feature type="transmembrane region" description="Helical" evidence="12">
    <location>
        <begin position="97"/>
        <end position="115"/>
    </location>
</feature>
<evidence type="ECO:0000256" key="10">
    <source>
        <dbReference type="ARBA" id="ARBA00030803"/>
    </source>
</evidence>
<evidence type="ECO:0000256" key="11">
    <source>
        <dbReference type="SAM" id="MobiDB-lite"/>
    </source>
</evidence>
<keyword evidence="16" id="KW-1185">Reference proteome</keyword>
<accession>A0ABP4UBF3</accession>
<keyword evidence="5 12" id="KW-1133">Transmembrane helix</keyword>
<evidence type="ECO:0000256" key="12">
    <source>
        <dbReference type="SAM" id="Phobius"/>
    </source>
</evidence>
<sequence length="239" mass="25122">MTEPDDHTLTGPYVLDALPADERTRFEAHLAECQFCTAEVAELREAAIKLATQVEATPPLHLKTNVLRAIENVRQLPPVVAGTPDAVTARRFSRRSVFALAAAALVIAGVGGVAVDQYRDKRAAVEANEQMAAVLAQPDAKTSHGAIIGGGQATVVMSARADAVVVVLHDLRKPPSGKVWQLWLMDASQNARSIGLTSGDLATVVQGNVIGQTTFGLTEEPTGGSPEPTTTPVAAVEMT</sequence>
<dbReference type="InterPro" id="IPR051474">
    <property type="entry name" value="Anti-sigma-K/W_factor"/>
</dbReference>
<keyword evidence="4 12" id="KW-0812">Transmembrane</keyword>
<dbReference type="RefSeq" id="WP_344157782.1">
    <property type="nucleotide sequence ID" value="NZ_BAAANF010000017.1"/>
</dbReference>
<dbReference type="Pfam" id="PF10099">
    <property type="entry name" value="RskA_C"/>
    <property type="match status" value="1"/>
</dbReference>
<keyword evidence="8" id="KW-0804">Transcription</keyword>
<evidence type="ECO:0000313" key="15">
    <source>
        <dbReference type="EMBL" id="GAA1700467.1"/>
    </source>
</evidence>
<dbReference type="Gene3D" id="1.10.10.1320">
    <property type="entry name" value="Anti-sigma factor, zinc-finger domain"/>
    <property type="match status" value="1"/>
</dbReference>
<dbReference type="Proteomes" id="UP001500280">
    <property type="component" value="Unassembled WGS sequence"/>
</dbReference>
<evidence type="ECO:0000256" key="3">
    <source>
        <dbReference type="ARBA" id="ARBA00022475"/>
    </source>
</evidence>
<comment type="caution">
    <text evidence="15">The sequence shown here is derived from an EMBL/GenBank/DDBJ whole genome shotgun (WGS) entry which is preliminary data.</text>
</comment>
<feature type="compositionally biased region" description="Low complexity" evidence="11">
    <location>
        <begin position="216"/>
        <end position="232"/>
    </location>
</feature>
<keyword evidence="6" id="KW-0805">Transcription regulation</keyword>
<keyword evidence="7 12" id="KW-0472">Membrane</keyword>
<dbReference type="PANTHER" id="PTHR37461:SF1">
    <property type="entry name" value="ANTI-SIGMA-K FACTOR RSKA"/>
    <property type="match status" value="1"/>
</dbReference>
<dbReference type="InterPro" id="IPR053877">
    <property type="entry name" value="RskA_N"/>
</dbReference>
<evidence type="ECO:0000256" key="9">
    <source>
        <dbReference type="ARBA" id="ARBA00029829"/>
    </source>
</evidence>
<evidence type="ECO:0000259" key="14">
    <source>
        <dbReference type="Pfam" id="PF22618"/>
    </source>
</evidence>
<feature type="region of interest" description="Disordered" evidence="11">
    <location>
        <begin position="216"/>
        <end position="239"/>
    </location>
</feature>
<dbReference type="InterPro" id="IPR041916">
    <property type="entry name" value="Anti_sigma_zinc_sf"/>
</dbReference>
<evidence type="ECO:0000256" key="6">
    <source>
        <dbReference type="ARBA" id="ARBA00023015"/>
    </source>
</evidence>
<organism evidence="15 16">
    <name type="scientific">Kribbella yunnanensis</name>
    <dbReference type="NCBI Taxonomy" id="190194"/>
    <lineage>
        <taxon>Bacteria</taxon>
        <taxon>Bacillati</taxon>
        <taxon>Actinomycetota</taxon>
        <taxon>Actinomycetes</taxon>
        <taxon>Propionibacteriales</taxon>
        <taxon>Kribbellaceae</taxon>
        <taxon>Kribbella</taxon>
    </lineage>
</organism>